<proteinExistence type="predicted"/>
<evidence type="ECO:0000313" key="3">
    <source>
        <dbReference type="Proteomes" id="UP000010119"/>
    </source>
</evidence>
<dbReference type="EMBL" id="ACCR02000002">
    <property type="protein sequence ID" value="EFI84935.1"/>
    <property type="molecule type" value="Genomic_DNA"/>
</dbReference>
<gene>
    <name evidence="2" type="ORF">HMPREF0556_10134</name>
</gene>
<dbReference type="SUPFAM" id="SSF53474">
    <property type="entry name" value="alpha/beta-Hydrolases"/>
    <property type="match status" value="1"/>
</dbReference>
<evidence type="ECO:0000259" key="1">
    <source>
        <dbReference type="Pfam" id="PF02230"/>
    </source>
</evidence>
<dbReference type="HOGENOM" id="CLU_049413_6_1_9"/>
<sequence>MTAMEHVYRAGDPSKPTLILLHGTGGDEHSLLEIASFLDPQMPVVSLRGTVSENGALRFFRRFAEGNFDWESIEKNTDELLDTLRSLAEHYAFSLENTIIVGYSNGANIGAHLFLSRDKAPIKRGIFFHPMFLGKDAASFSLADKEVWLSNGEHDPLLPAGNFEQLTTAFEKRRAAVVPFYTSQGHQLLSSELKAAKEWLICLFDIIFPAM</sequence>
<dbReference type="InterPro" id="IPR003140">
    <property type="entry name" value="PLipase/COase/thioEstase"/>
</dbReference>
<name>D7UUK9_LISGR</name>
<feature type="domain" description="Phospholipase/carboxylesterase/thioesterase" evidence="1">
    <location>
        <begin position="5"/>
        <end position="200"/>
    </location>
</feature>
<dbReference type="GO" id="GO:0016787">
    <property type="term" value="F:hydrolase activity"/>
    <property type="evidence" value="ECO:0007669"/>
    <property type="project" value="UniProtKB-KW"/>
</dbReference>
<protein>
    <submittedName>
        <fullName evidence="2">Phospholipase/carboxylesterase</fullName>
        <ecNumber evidence="2">3.1.-.-</ecNumber>
    </submittedName>
</protein>
<evidence type="ECO:0000313" key="2">
    <source>
        <dbReference type="EMBL" id="EFI84935.1"/>
    </source>
</evidence>
<dbReference type="InterPro" id="IPR029058">
    <property type="entry name" value="AB_hydrolase_fold"/>
</dbReference>
<dbReference type="Pfam" id="PF02230">
    <property type="entry name" value="Abhydrolase_2"/>
    <property type="match status" value="1"/>
</dbReference>
<dbReference type="Proteomes" id="UP000010119">
    <property type="component" value="Unassembled WGS sequence"/>
</dbReference>
<comment type="caution">
    <text evidence="2">The sequence shown here is derived from an EMBL/GenBank/DDBJ whole genome shotgun (WGS) entry which is preliminary data.</text>
</comment>
<organism evidence="2 3">
    <name type="scientific">Listeria grayi DSM 20601</name>
    <dbReference type="NCBI Taxonomy" id="525367"/>
    <lineage>
        <taxon>Bacteria</taxon>
        <taxon>Bacillati</taxon>
        <taxon>Bacillota</taxon>
        <taxon>Bacilli</taxon>
        <taxon>Bacillales</taxon>
        <taxon>Listeriaceae</taxon>
        <taxon>Listeria</taxon>
    </lineage>
</organism>
<keyword evidence="3" id="KW-1185">Reference proteome</keyword>
<dbReference type="EC" id="3.1.-.-" evidence="2"/>
<dbReference type="AlphaFoldDB" id="D7UUK9"/>
<reference evidence="2" key="1">
    <citation type="submission" date="2010-06" db="EMBL/GenBank/DDBJ databases">
        <authorList>
            <person name="Muzny D."/>
            <person name="Qin X."/>
            <person name="Buhay C."/>
            <person name="Dugan-Rocha S."/>
            <person name="Ding Y."/>
            <person name="Chen G."/>
            <person name="Hawes A."/>
            <person name="Holder M."/>
            <person name="Jhangiani S."/>
            <person name="Johnson A."/>
            <person name="Khan Z."/>
            <person name="Li Z."/>
            <person name="Liu W."/>
            <person name="Liu X."/>
            <person name="Perez L."/>
            <person name="Shen H."/>
            <person name="Wang Q."/>
            <person name="Watt J."/>
            <person name="Xi L."/>
            <person name="Xin Y."/>
            <person name="Zhou J."/>
            <person name="Deng J."/>
            <person name="Jiang H."/>
            <person name="Liu Y."/>
            <person name="Qu J."/>
            <person name="Song X.-Z."/>
            <person name="Zhang L."/>
            <person name="Villasana D."/>
            <person name="Johnson A."/>
            <person name="Liu J."/>
            <person name="Liyanage D."/>
            <person name="Lorensuhewa L."/>
            <person name="Robinson T."/>
            <person name="Song A."/>
            <person name="Song B.-B."/>
            <person name="Dinh H."/>
            <person name="Thornton R."/>
            <person name="Coyle M."/>
            <person name="Francisco L."/>
            <person name="Jackson L."/>
            <person name="Javaid M."/>
            <person name="Korchina V."/>
            <person name="Kovar C."/>
            <person name="Mata R."/>
            <person name="Mathew T."/>
            <person name="Ngo R."/>
            <person name="Nguyen L."/>
            <person name="Nguyen N."/>
            <person name="Okwuonu G."/>
            <person name="Ongeri F."/>
            <person name="Pham C."/>
            <person name="Simmons D."/>
            <person name="Wilczek-Boney K."/>
            <person name="Hale W."/>
            <person name="Jakkamsetti A."/>
            <person name="Pham P."/>
            <person name="Ruth R."/>
            <person name="San Lucas F."/>
            <person name="Warren J."/>
            <person name="Zhang J."/>
            <person name="Zhao Z."/>
            <person name="Zhou C."/>
            <person name="Zhu D."/>
            <person name="Lee S."/>
            <person name="Bess C."/>
            <person name="Blankenburg K."/>
            <person name="Forbes L."/>
            <person name="Fu Q."/>
            <person name="Gubbala S."/>
            <person name="Hirani K."/>
            <person name="Jayaseelan J.C."/>
            <person name="Lara F."/>
            <person name="Munidasa M."/>
            <person name="Palculict T."/>
            <person name="Patil S."/>
            <person name="Pu L.-L."/>
            <person name="Saada N."/>
            <person name="Tang L."/>
            <person name="Weissenberger G."/>
            <person name="Zhu Y."/>
            <person name="Hemphill L."/>
            <person name="Shang Y."/>
            <person name="Youmans B."/>
            <person name="Ayvaz T."/>
            <person name="Ross M."/>
            <person name="Santibanez J."/>
            <person name="Aqrawi P."/>
            <person name="Gross S."/>
            <person name="Joshi V."/>
            <person name="Fowler G."/>
            <person name="Nazareth L."/>
            <person name="Reid J."/>
            <person name="Worley K."/>
            <person name="Petrosino J."/>
            <person name="Highlander S."/>
            <person name="Gibbs R."/>
        </authorList>
    </citation>
    <scope>NUCLEOTIDE SEQUENCE [LARGE SCALE GENOMIC DNA]</scope>
    <source>
        <strain evidence="2">DSM 20601</strain>
    </source>
</reference>
<accession>D7UUK9</accession>
<dbReference type="STRING" id="525367.HMPREF0556_10134"/>
<dbReference type="Gene3D" id="3.40.50.1820">
    <property type="entry name" value="alpha/beta hydrolase"/>
    <property type="match status" value="1"/>
</dbReference>
<dbReference type="eggNOG" id="COG0400">
    <property type="taxonomic scope" value="Bacteria"/>
</dbReference>
<keyword evidence="2" id="KW-0378">Hydrolase</keyword>